<evidence type="ECO:0000256" key="1">
    <source>
        <dbReference type="ARBA" id="ARBA00004651"/>
    </source>
</evidence>
<feature type="transmembrane region" description="Helical" evidence="8">
    <location>
        <begin position="20"/>
        <end position="52"/>
    </location>
</feature>
<keyword evidence="5 8" id="KW-0812">Transmembrane</keyword>
<proteinExistence type="inferred from homology"/>
<organism evidence="9 10">
    <name type="scientific">Marinomonas ostreistagni</name>
    <dbReference type="NCBI Taxonomy" id="359209"/>
    <lineage>
        <taxon>Bacteria</taxon>
        <taxon>Pseudomonadati</taxon>
        <taxon>Pseudomonadota</taxon>
        <taxon>Gammaproteobacteria</taxon>
        <taxon>Oceanospirillales</taxon>
        <taxon>Oceanospirillaceae</taxon>
        <taxon>Marinomonas</taxon>
    </lineage>
</organism>
<comment type="similarity">
    <text evidence="2">Belongs to the autoinducer-2 exporter (AI-2E) (TC 2.A.86) family.</text>
</comment>
<feature type="transmembrane region" description="Helical" evidence="8">
    <location>
        <begin position="307"/>
        <end position="332"/>
    </location>
</feature>
<evidence type="ECO:0000256" key="4">
    <source>
        <dbReference type="ARBA" id="ARBA00022475"/>
    </source>
</evidence>
<accession>A0ABS0Z720</accession>
<evidence type="ECO:0000256" key="8">
    <source>
        <dbReference type="SAM" id="Phobius"/>
    </source>
</evidence>
<dbReference type="RefSeq" id="WP_199460603.1">
    <property type="nucleotide sequence ID" value="NZ_JAEMUH010000002.1"/>
</dbReference>
<feature type="transmembrane region" description="Helical" evidence="8">
    <location>
        <begin position="240"/>
        <end position="266"/>
    </location>
</feature>
<evidence type="ECO:0000256" key="6">
    <source>
        <dbReference type="ARBA" id="ARBA00022989"/>
    </source>
</evidence>
<dbReference type="PANTHER" id="PTHR21716">
    <property type="entry name" value="TRANSMEMBRANE PROTEIN"/>
    <property type="match status" value="1"/>
</dbReference>
<dbReference type="Proteomes" id="UP000598488">
    <property type="component" value="Unassembled WGS sequence"/>
</dbReference>
<evidence type="ECO:0000256" key="3">
    <source>
        <dbReference type="ARBA" id="ARBA00022448"/>
    </source>
</evidence>
<comment type="caution">
    <text evidence="9">The sequence shown here is derived from an EMBL/GenBank/DDBJ whole genome shotgun (WGS) entry which is preliminary data.</text>
</comment>
<evidence type="ECO:0000313" key="10">
    <source>
        <dbReference type="Proteomes" id="UP000598488"/>
    </source>
</evidence>
<feature type="transmembrane region" description="Helical" evidence="8">
    <location>
        <begin position="278"/>
        <end position="301"/>
    </location>
</feature>
<evidence type="ECO:0000256" key="2">
    <source>
        <dbReference type="ARBA" id="ARBA00009773"/>
    </source>
</evidence>
<dbReference type="PANTHER" id="PTHR21716:SF53">
    <property type="entry name" value="PERMEASE PERM-RELATED"/>
    <property type="match status" value="1"/>
</dbReference>
<evidence type="ECO:0000313" key="9">
    <source>
        <dbReference type="EMBL" id="MBJ7549452.1"/>
    </source>
</evidence>
<dbReference type="EMBL" id="JAEMUH010000002">
    <property type="protein sequence ID" value="MBJ7549452.1"/>
    <property type="molecule type" value="Genomic_DNA"/>
</dbReference>
<protein>
    <submittedName>
        <fullName evidence="9">AI-2E family transporter</fullName>
    </submittedName>
</protein>
<dbReference type="InterPro" id="IPR002549">
    <property type="entry name" value="AI-2E-like"/>
</dbReference>
<sequence>MIRILDNLMTRYLNNEEVVIFILLLISTLLVVAFWGGVLAPVFIAVVFAFLLQGVIARCKKLGLSHNFSVSVVFLSFVTVCGTFIGVMVPIIWRQAVRFVNDLPRMFSDLQDFIQAMALEHSAYVSQAAVDEVVNVLAAEAASLGQWLLSYSLTSIPSLFSLLLYLVLVPLVMFFLLKDQTQIMSYLTSWLPKERQMIKDISHEMNDQIANYIRGKVIEMIVVGVVTFAVFWFFDLRYSALLALLVGLSVLIPYIGAAAVTVPVVLVAFYQFGASNEFWYVFIAYIVVQALDGNVLVPLLFSEAVNLHPLAIIIAVLFFGGIWGFWGVFFAIPLATLVKAIINAWPRVHDHQLLSSRSQHK</sequence>
<dbReference type="Pfam" id="PF01594">
    <property type="entry name" value="AI-2E_transport"/>
    <property type="match status" value="1"/>
</dbReference>
<evidence type="ECO:0000256" key="5">
    <source>
        <dbReference type="ARBA" id="ARBA00022692"/>
    </source>
</evidence>
<feature type="transmembrane region" description="Helical" evidence="8">
    <location>
        <begin position="217"/>
        <end position="234"/>
    </location>
</feature>
<name>A0ABS0Z720_9GAMM</name>
<comment type="subcellular location">
    <subcellularLocation>
        <location evidence="1">Cell membrane</location>
        <topology evidence="1">Multi-pass membrane protein</topology>
    </subcellularLocation>
</comment>
<keyword evidence="3" id="KW-0813">Transport</keyword>
<gene>
    <name evidence="9" type="ORF">JHD44_02060</name>
</gene>
<reference evidence="9 10" key="1">
    <citation type="submission" date="2020-12" db="EMBL/GenBank/DDBJ databases">
        <title>Comparative genome analysis of fungal antagonists Marinomonas ostreistagni 398 and M. spartinae 468.</title>
        <authorList>
            <person name="Fields J.L."/>
            <person name="Mavrodi O.V."/>
            <person name="Biber P.D."/>
            <person name="Indest K.J."/>
            <person name="Mavrodi D.V."/>
        </authorList>
    </citation>
    <scope>NUCLEOTIDE SEQUENCE [LARGE SCALE GENOMIC DNA]</scope>
    <source>
        <strain evidence="9 10">USM7</strain>
    </source>
</reference>
<feature type="transmembrane region" description="Helical" evidence="8">
    <location>
        <begin position="156"/>
        <end position="177"/>
    </location>
</feature>
<keyword evidence="4" id="KW-1003">Cell membrane</keyword>
<keyword evidence="7 8" id="KW-0472">Membrane</keyword>
<feature type="transmembrane region" description="Helical" evidence="8">
    <location>
        <begin position="72"/>
        <end position="93"/>
    </location>
</feature>
<evidence type="ECO:0000256" key="7">
    <source>
        <dbReference type="ARBA" id="ARBA00023136"/>
    </source>
</evidence>
<keyword evidence="6 8" id="KW-1133">Transmembrane helix</keyword>
<keyword evidence="10" id="KW-1185">Reference proteome</keyword>